<dbReference type="HOGENOM" id="CLU_039622_0_1_9"/>
<dbReference type="NCBIfam" id="TIGR00078">
    <property type="entry name" value="nadC"/>
    <property type="match status" value="1"/>
</dbReference>
<evidence type="ECO:0000256" key="2">
    <source>
        <dbReference type="ARBA" id="ARBA00004893"/>
    </source>
</evidence>
<keyword evidence="8 12" id="KW-0808">Transferase</keyword>
<feature type="domain" description="Quinolinate phosphoribosyl transferase C-terminal" evidence="13">
    <location>
        <begin position="106"/>
        <end position="270"/>
    </location>
</feature>
<dbReference type="GO" id="GO:0004514">
    <property type="term" value="F:nicotinate-nucleotide diphosphorylase (carboxylating) activity"/>
    <property type="evidence" value="ECO:0007669"/>
    <property type="project" value="UniProtKB-EC"/>
</dbReference>
<dbReference type="GO" id="GO:0034213">
    <property type="term" value="P:quinolinate catabolic process"/>
    <property type="evidence" value="ECO:0007669"/>
    <property type="project" value="TreeGrafter"/>
</dbReference>
<comment type="subunit">
    <text evidence="4">Hexamer formed by 3 homodimers.</text>
</comment>
<evidence type="ECO:0000256" key="11">
    <source>
        <dbReference type="ARBA" id="ARBA00069173"/>
    </source>
</evidence>
<gene>
    <name evidence="15" type="ordered locus">Sgly_0223</name>
</gene>
<feature type="domain" description="Quinolinate phosphoribosyl transferase N-terminal" evidence="14">
    <location>
        <begin position="22"/>
        <end position="104"/>
    </location>
</feature>
<dbReference type="OrthoDB" id="9782546at2"/>
<evidence type="ECO:0000256" key="6">
    <source>
        <dbReference type="ARBA" id="ARBA00022642"/>
    </source>
</evidence>
<dbReference type="GO" id="GO:0009435">
    <property type="term" value="P:NAD+ biosynthetic process"/>
    <property type="evidence" value="ECO:0007669"/>
    <property type="project" value="UniProtKB-UniPathway"/>
</dbReference>
<evidence type="ECO:0000313" key="16">
    <source>
        <dbReference type="Proteomes" id="UP000007488"/>
    </source>
</evidence>
<evidence type="ECO:0000259" key="13">
    <source>
        <dbReference type="Pfam" id="PF01729"/>
    </source>
</evidence>
<evidence type="ECO:0000256" key="12">
    <source>
        <dbReference type="PIRNR" id="PIRNR006250"/>
    </source>
</evidence>
<dbReference type="AlphaFoldDB" id="F0SWA8"/>
<dbReference type="Gene3D" id="3.90.1170.20">
    <property type="entry name" value="Quinolinate phosphoribosyl transferase, N-terminal domain"/>
    <property type="match status" value="1"/>
</dbReference>
<keyword evidence="7 12" id="KW-0328">Glycosyltransferase</keyword>
<dbReference type="RefSeq" id="WP_013623465.1">
    <property type="nucleotide sequence ID" value="NC_015172.1"/>
</dbReference>
<evidence type="ECO:0000256" key="3">
    <source>
        <dbReference type="ARBA" id="ARBA00009400"/>
    </source>
</evidence>
<keyword evidence="16" id="KW-1185">Reference proteome</keyword>
<dbReference type="CDD" id="cd01572">
    <property type="entry name" value="QPRTase"/>
    <property type="match status" value="1"/>
</dbReference>
<reference evidence="15 16" key="1">
    <citation type="journal article" date="2011" name="Stand. Genomic Sci.">
        <title>Complete genome sequence of Syntrophobotulus glycolicus type strain (FlGlyR).</title>
        <authorList>
            <person name="Han C."/>
            <person name="Mwirichia R."/>
            <person name="Chertkov O."/>
            <person name="Held B."/>
            <person name="Lapidus A."/>
            <person name="Nolan M."/>
            <person name="Lucas S."/>
            <person name="Hammon N."/>
            <person name="Deshpande S."/>
            <person name="Cheng J.F."/>
            <person name="Tapia R."/>
            <person name="Goodwin L."/>
            <person name="Pitluck S."/>
            <person name="Huntemann M."/>
            <person name="Liolios K."/>
            <person name="Ivanova N."/>
            <person name="Pagani I."/>
            <person name="Mavromatis K."/>
            <person name="Ovchinikova G."/>
            <person name="Pati A."/>
            <person name="Chen A."/>
            <person name="Palaniappan K."/>
            <person name="Land M."/>
            <person name="Hauser L."/>
            <person name="Brambilla E.M."/>
            <person name="Rohde M."/>
            <person name="Spring S."/>
            <person name="Sikorski J."/>
            <person name="Goker M."/>
            <person name="Woyke T."/>
            <person name="Bristow J."/>
            <person name="Eisen J.A."/>
            <person name="Markowitz V."/>
            <person name="Hugenholtz P."/>
            <person name="Kyrpides N.C."/>
            <person name="Klenk H.P."/>
            <person name="Detter J.C."/>
        </authorList>
    </citation>
    <scope>NUCLEOTIDE SEQUENCE [LARGE SCALE GENOMIC DNA]</scope>
    <source>
        <strain evidence="16">DSM 8271 / FlGlyR</strain>
    </source>
</reference>
<reference evidence="16" key="2">
    <citation type="submission" date="2011-02" db="EMBL/GenBank/DDBJ databases">
        <title>The complete genome of Syntrophobotulus glycolicus DSM 8271.</title>
        <authorList>
            <person name="Lucas S."/>
            <person name="Copeland A."/>
            <person name="Lapidus A."/>
            <person name="Bruce D."/>
            <person name="Goodwin L."/>
            <person name="Pitluck S."/>
            <person name="Kyrpides N."/>
            <person name="Mavromatis K."/>
            <person name="Pagani I."/>
            <person name="Ivanova N."/>
            <person name="Mikhailova N."/>
            <person name="Chertkov O."/>
            <person name="Held B."/>
            <person name="Detter J.C."/>
            <person name="Tapia R."/>
            <person name="Han C."/>
            <person name="Land M."/>
            <person name="Hauser L."/>
            <person name="Markowitz V."/>
            <person name="Cheng J.-F."/>
            <person name="Hugenholtz P."/>
            <person name="Woyke T."/>
            <person name="Wu D."/>
            <person name="Spring S."/>
            <person name="Schroeder M."/>
            <person name="Brambilla E."/>
            <person name="Klenk H.-P."/>
            <person name="Eisen J.A."/>
        </authorList>
    </citation>
    <scope>NUCLEOTIDE SEQUENCE [LARGE SCALE GENOMIC DNA]</scope>
    <source>
        <strain evidence="16">DSM 8271 / FlGlyR</strain>
    </source>
</reference>
<dbReference type="FunFam" id="3.20.20.70:FF:000030">
    <property type="entry name" value="Nicotinate-nucleotide pyrophosphorylase, carboxylating"/>
    <property type="match status" value="1"/>
</dbReference>
<dbReference type="PANTHER" id="PTHR32179:SF3">
    <property type="entry name" value="NICOTINATE-NUCLEOTIDE PYROPHOSPHORYLASE [CARBOXYLATING]"/>
    <property type="match status" value="1"/>
</dbReference>
<evidence type="ECO:0000259" key="14">
    <source>
        <dbReference type="Pfam" id="PF02749"/>
    </source>
</evidence>
<proteinExistence type="inferred from homology"/>
<comment type="function">
    <text evidence="1">Involved in the catabolism of quinolinic acid (QA).</text>
</comment>
<dbReference type="STRING" id="645991.Sgly_0223"/>
<comment type="similarity">
    <text evidence="3 12">Belongs to the NadC/ModD family.</text>
</comment>
<dbReference type="EMBL" id="CP002547">
    <property type="protein sequence ID" value="ADY54594.1"/>
    <property type="molecule type" value="Genomic_DNA"/>
</dbReference>
<evidence type="ECO:0000313" key="15">
    <source>
        <dbReference type="EMBL" id="ADY54594.1"/>
    </source>
</evidence>
<dbReference type="PANTHER" id="PTHR32179">
    <property type="entry name" value="NICOTINATE-NUCLEOTIDE PYROPHOSPHORYLASE [CARBOXYLATING]"/>
    <property type="match status" value="1"/>
</dbReference>
<dbReference type="FunFam" id="3.90.1170.20:FF:000001">
    <property type="entry name" value="Nicotinate-nucleotide diphosphorylase (Carboxylating)"/>
    <property type="match status" value="1"/>
</dbReference>
<comment type="pathway">
    <text evidence="2">Cofactor biosynthesis; NAD(+) biosynthesis; nicotinate D-ribonucleotide from quinolinate: step 1/1.</text>
</comment>
<dbReference type="UniPathway" id="UPA00253">
    <property type="reaction ID" value="UER00331"/>
</dbReference>
<dbReference type="Gene3D" id="3.20.20.70">
    <property type="entry name" value="Aldolase class I"/>
    <property type="match status" value="1"/>
</dbReference>
<comment type="catalytic activity">
    <reaction evidence="10">
        <text>nicotinate beta-D-ribonucleotide + CO2 + diphosphate = quinolinate + 5-phospho-alpha-D-ribose 1-diphosphate + 2 H(+)</text>
        <dbReference type="Rhea" id="RHEA:12733"/>
        <dbReference type="ChEBI" id="CHEBI:15378"/>
        <dbReference type="ChEBI" id="CHEBI:16526"/>
        <dbReference type="ChEBI" id="CHEBI:29959"/>
        <dbReference type="ChEBI" id="CHEBI:33019"/>
        <dbReference type="ChEBI" id="CHEBI:57502"/>
        <dbReference type="ChEBI" id="CHEBI:58017"/>
        <dbReference type="EC" id="2.4.2.19"/>
    </reaction>
</comment>
<dbReference type="Proteomes" id="UP000007488">
    <property type="component" value="Chromosome"/>
</dbReference>
<sequence length="289" mass="31645">MNLYEEIIDRALKEDIGTGDLSSQIIPEDYLGMARIYAKEHGVVCGLQIAEAVFKRVDPDITIEFKIKDGDLFKAGDLIMSIQGPLGSILQAERTALNFLQHLSGISSYTRLLVDKVSDLGVKVVDTRKTIPGMRVLQKYAIRVGGGQNHRLGLYDAVMLKDNHHAAVGGLEEAISRVKAKIGHMVKIEVECETLEQVEQSVNSGVDVIMLDNMNIEEMKTAVRSIAGRAITEASGGITEENIREIAETGVDVVSVGKLTNYVKALDFSLVVDESKPSMKKYAQQGEKV</sequence>
<dbReference type="InterPro" id="IPR037128">
    <property type="entry name" value="Quinolinate_PRibosylTase_N_sf"/>
</dbReference>
<dbReference type="SUPFAM" id="SSF51690">
    <property type="entry name" value="Nicotinate/Quinolinate PRTase C-terminal domain-like"/>
    <property type="match status" value="1"/>
</dbReference>
<evidence type="ECO:0000256" key="10">
    <source>
        <dbReference type="ARBA" id="ARBA00047445"/>
    </source>
</evidence>
<dbReference type="Pfam" id="PF02749">
    <property type="entry name" value="QRPTase_N"/>
    <property type="match status" value="1"/>
</dbReference>
<dbReference type="InterPro" id="IPR002638">
    <property type="entry name" value="Quinolinate_PRibosylTrfase_C"/>
</dbReference>
<evidence type="ECO:0000256" key="9">
    <source>
        <dbReference type="ARBA" id="ARBA00033102"/>
    </source>
</evidence>
<dbReference type="EC" id="2.4.2.19" evidence="5"/>
<dbReference type="InterPro" id="IPR004393">
    <property type="entry name" value="NadC"/>
</dbReference>
<protein>
    <recommendedName>
        <fullName evidence="11">Probable nicotinate-nucleotide pyrophosphorylase [carboxylating]</fullName>
        <ecNumber evidence="5">2.4.2.19</ecNumber>
    </recommendedName>
    <alternativeName>
        <fullName evidence="9">Quinolinate phosphoribosyltransferase [decarboxylating]</fullName>
    </alternativeName>
</protein>
<accession>F0SWA8</accession>
<organism evidence="15 16">
    <name type="scientific">Syntrophobotulus glycolicus (strain DSM 8271 / FlGlyR)</name>
    <dbReference type="NCBI Taxonomy" id="645991"/>
    <lineage>
        <taxon>Bacteria</taxon>
        <taxon>Bacillati</taxon>
        <taxon>Bacillota</taxon>
        <taxon>Clostridia</taxon>
        <taxon>Eubacteriales</taxon>
        <taxon>Desulfitobacteriaceae</taxon>
        <taxon>Syntrophobotulus</taxon>
    </lineage>
</organism>
<keyword evidence="6" id="KW-0662">Pyridine nucleotide biosynthesis</keyword>
<dbReference type="Pfam" id="PF01729">
    <property type="entry name" value="QRPTase_C"/>
    <property type="match status" value="1"/>
</dbReference>
<dbReference type="GO" id="GO:0005737">
    <property type="term" value="C:cytoplasm"/>
    <property type="evidence" value="ECO:0007669"/>
    <property type="project" value="TreeGrafter"/>
</dbReference>
<dbReference type="InterPro" id="IPR027277">
    <property type="entry name" value="NadC/ModD"/>
</dbReference>
<dbReference type="InterPro" id="IPR013785">
    <property type="entry name" value="Aldolase_TIM"/>
</dbReference>
<dbReference type="SUPFAM" id="SSF54675">
    <property type="entry name" value="Nicotinate/Quinolinate PRTase N-terminal domain-like"/>
    <property type="match status" value="1"/>
</dbReference>
<evidence type="ECO:0000256" key="1">
    <source>
        <dbReference type="ARBA" id="ARBA00003237"/>
    </source>
</evidence>
<name>F0SWA8_SYNGF</name>
<dbReference type="InterPro" id="IPR022412">
    <property type="entry name" value="Quinolinate_PRibosylTrfase_N"/>
</dbReference>
<dbReference type="KEGG" id="sgy:Sgly_0223"/>
<evidence type="ECO:0000256" key="7">
    <source>
        <dbReference type="ARBA" id="ARBA00022676"/>
    </source>
</evidence>
<dbReference type="eggNOG" id="COG0157">
    <property type="taxonomic scope" value="Bacteria"/>
</dbReference>
<evidence type="ECO:0000256" key="8">
    <source>
        <dbReference type="ARBA" id="ARBA00022679"/>
    </source>
</evidence>
<evidence type="ECO:0000256" key="5">
    <source>
        <dbReference type="ARBA" id="ARBA00011944"/>
    </source>
</evidence>
<dbReference type="InterPro" id="IPR036068">
    <property type="entry name" value="Nicotinate_pribotase-like_C"/>
</dbReference>
<evidence type="ECO:0000256" key="4">
    <source>
        <dbReference type="ARBA" id="ARBA00011218"/>
    </source>
</evidence>
<dbReference type="PIRSF" id="PIRSF006250">
    <property type="entry name" value="NadC_ModD"/>
    <property type="match status" value="1"/>
</dbReference>